<sequence length="145" mass="15660">MHRQRGFTLIELMVVVGIIAILSATAIPAYQNYLRKAALTDVLQNVLPYRSAVELCAIERGGITPCHADSNGIPAPRTSRYIASLSVTAGSIQLNGQDSLNGLSLTLLPQWDDNQGITGWRKTCSAPGNTGLEQACNDIFRFADE</sequence>
<dbReference type="SUPFAM" id="SSF54523">
    <property type="entry name" value="Pili subunits"/>
    <property type="match status" value="1"/>
</dbReference>
<evidence type="ECO:0000313" key="6">
    <source>
        <dbReference type="Proteomes" id="UP000246744"/>
    </source>
</evidence>
<gene>
    <name evidence="5" type="ORF">DES37_10688</name>
</gene>
<keyword evidence="6" id="KW-1185">Reference proteome</keyword>
<dbReference type="PANTHER" id="PTHR30093:SF34">
    <property type="entry name" value="PREPILIN PEPTIDASE-DEPENDENT PROTEIN D"/>
    <property type="match status" value="1"/>
</dbReference>
<evidence type="ECO:0000313" key="5">
    <source>
        <dbReference type="EMBL" id="PWW08971.1"/>
    </source>
</evidence>
<dbReference type="GO" id="GO:0043107">
    <property type="term" value="P:type IV pilus-dependent motility"/>
    <property type="evidence" value="ECO:0007669"/>
    <property type="project" value="TreeGrafter"/>
</dbReference>
<keyword evidence="4" id="KW-1133">Transmembrane helix</keyword>
<accession>A0A317Q0W5</accession>
<comment type="similarity">
    <text evidence="2">Belongs to the N-Me-Phe pilin family.</text>
</comment>
<protein>
    <submittedName>
        <fullName evidence="5">Prepilin peptidase dependent protein D</fullName>
    </submittedName>
</protein>
<dbReference type="InterPro" id="IPR045584">
    <property type="entry name" value="Pilin-like"/>
</dbReference>
<keyword evidence="4" id="KW-0472">Membrane</keyword>
<comment type="subcellular location">
    <subcellularLocation>
        <location evidence="1">Membrane</location>
        <topology evidence="1">Single-pass membrane protein</topology>
    </subcellularLocation>
</comment>
<name>A0A317Q0W5_9ENTR</name>
<dbReference type="Gene3D" id="3.30.700.10">
    <property type="entry name" value="Glycoprotein, Type 4 Pilin"/>
    <property type="match status" value="1"/>
</dbReference>
<dbReference type="InterPro" id="IPR012902">
    <property type="entry name" value="N_methyl_site"/>
</dbReference>
<dbReference type="OrthoDB" id="5918848at2"/>
<dbReference type="NCBIfam" id="NF007862">
    <property type="entry name" value="PRK10574.1"/>
    <property type="match status" value="1"/>
</dbReference>
<keyword evidence="4" id="KW-0812">Transmembrane</keyword>
<evidence type="ECO:0000256" key="2">
    <source>
        <dbReference type="ARBA" id="ARBA00005233"/>
    </source>
</evidence>
<organism evidence="5 6">
    <name type="scientific">Mangrovibacter plantisponsor</name>
    <dbReference type="NCBI Taxonomy" id="451513"/>
    <lineage>
        <taxon>Bacteria</taxon>
        <taxon>Pseudomonadati</taxon>
        <taxon>Pseudomonadota</taxon>
        <taxon>Gammaproteobacteria</taxon>
        <taxon>Enterobacterales</taxon>
        <taxon>Enterobacteriaceae</taxon>
        <taxon>Mangrovibacter</taxon>
    </lineage>
</organism>
<dbReference type="RefSeq" id="WP_036106138.1">
    <property type="nucleotide sequence ID" value="NZ_QGTS01000006.1"/>
</dbReference>
<dbReference type="AlphaFoldDB" id="A0A317Q0W5"/>
<dbReference type="EMBL" id="QGTS01000006">
    <property type="protein sequence ID" value="PWW08971.1"/>
    <property type="molecule type" value="Genomic_DNA"/>
</dbReference>
<comment type="caution">
    <text evidence="5">The sequence shown here is derived from an EMBL/GenBank/DDBJ whole genome shotgun (WGS) entry which is preliminary data.</text>
</comment>
<evidence type="ECO:0000256" key="3">
    <source>
        <dbReference type="ARBA" id="ARBA00022481"/>
    </source>
</evidence>
<evidence type="ECO:0000256" key="1">
    <source>
        <dbReference type="ARBA" id="ARBA00004167"/>
    </source>
</evidence>
<evidence type="ECO:0000256" key="4">
    <source>
        <dbReference type="SAM" id="Phobius"/>
    </source>
</evidence>
<dbReference type="Pfam" id="PF07963">
    <property type="entry name" value="N_methyl"/>
    <property type="match status" value="1"/>
</dbReference>
<dbReference type="GO" id="GO:0016020">
    <property type="term" value="C:membrane"/>
    <property type="evidence" value="ECO:0007669"/>
    <property type="project" value="UniProtKB-SubCell"/>
</dbReference>
<reference evidence="5 6" key="1">
    <citation type="submission" date="2018-05" db="EMBL/GenBank/DDBJ databases">
        <title>Genomic Encyclopedia of Type Strains, Phase IV (KMG-IV): sequencing the most valuable type-strain genomes for metagenomic binning, comparative biology and taxonomic classification.</title>
        <authorList>
            <person name="Goeker M."/>
        </authorList>
    </citation>
    <scope>NUCLEOTIDE SEQUENCE [LARGE SCALE GENOMIC DNA]</scope>
    <source>
        <strain evidence="5 6">DSM 19579</strain>
    </source>
</reference>
<keyword evidence="3" id="KW-0488">Methylation</keyword>
<proteinExistence type="inferred from homology"/>
<dbReference type="GO" id="GO:0044096">
    <property type="term" value="C:type IV pilus"/>
    <property type="evidence" value="ECO:0007669"/>
    <property type="project" value="TreeGrafter"/>
</dbReference>
<feature type="transmembrane region" description="Helical" evidence="4">
    <location>
        <begin position="12"/>
        <end position="30"/>
    </location>
</feature>
<dbReference type="PROSITE" id="PS00409">
    <property type="entry name" value="PROKAR_NTER_METHYL"/>
    <property type="match status" value="1"/>
</dbReference>
<dbReference type="NCBIfam" id="TIGR02532">
    <property type="entry name" value="IV_pilin_GFxxxE"/>
    <property type="match status" value="1"/>
</dbReference>
<dbReference type="PANTHER" id="PTHR30093">
    <property type="entry name" value="GENERAL SECRETION PATHWAY PROTEIN G"/>
    <property type="match status" value="1"/>
</dbReference>
<dbReference type="Proteomes" id="UP000246744">
    <property type="component" value="Unassembled WGS sequence"/>
</dbReference>